<evidence type="ECO:0000259" key="1">
    <source>
        <dbReference type="Pfam" id="PF14214"/>
    </source>
</evidence>
<gene>
    <name evidence="2" type="ORF">M407DRAFT_50827</name>
</gene>
<proteinExistence type="predicted"/>
<organism evidence="2 3">
    <name type="scientific">Tulasnella calospora MUT 4182</name>
    <dbReference type="NCBI Taxonomy" id="1051891"/>
    <lineage>
        <taxon>Eukaryota</taxon>
        <taxon>Fungi</taxon>
        <taxon>Dikarya</taxon>
        <taxon>Basidiomycota</taxon>
        <taxon>Agaricomycotina</taxon>
        <taxon>Agaricomycetes</taxon>
        <taxon>Cantharellales</taxon>
        <taxon>Tulasnellaceae</taxon>
        <taxon>Tulasnella</taxon>
    </lineage>
</organism>
<dbReference type="EMBL" id="KN823075">
    <property type="protein sequence ID" value="KIO23834.1"/>
    <property type="molecule type" value="Genomic_DNA"/>
</dbReference>
<dbReference type="Proteomes" id="UP000054248">
    <property type="component" value="Unassembled WGS sequence"/>
</dbReference>
<evidence type="ECO:0000313" key="2">
    <source>
        <dbReference type="EMBL" id="KIO23834.1"/>
    </source>
</evidence>
<dbReference type="HOGENOM" id="CLU_080483_0_0_1"/>
<evidence type="ECO:0000313" key="3">
    <source>
        <dbReference type="Proteomes" id="UP000054248"/>
    </source>
</evidence>
<keyword evidence="3" id="KW-1185">Reference proteome</keyword>
<dbReference type="InterPro" id="IPR025476">
    <property type="entry name" value="Helitron_helicase-like"/>
</dbReference>
<reference evidence="3" key="2">
    <citation type="submission" date="2015-01" db="EMBL/GenBank/DDBJ databases">
        <title>Evolutionary Origins and Diversification of the Mycorrhizal Mutualists.</title>
        <authorList>
            <consortium name="DOE Joint Genome Institute"/>
            <consortium name="Mycorrhizal Genomics Consortium"/>
            <person name="Kohler A."/>
            <person name="Kuo A."/>
            <person name="Nagy L.G."/>
            <person name="Floudas D."/>
            <person name="Copeland A."/>
            <person name="Barry K.W."/>
            <person name="Cichocki N."/>
            <person name="Veneault-Fourrey C."/>
            <person name="LaButti K."/>
            <person name="Lindquist E.A."/>
            <person name="Lipzen A."/>
            <person name="Lundell T."/>
            <person name="Morin E."/>
            <person name="Murat C."/>
            <person name="Riley R."/>
            <person name="Ohm R."/>
            <person name="Sun H."/>
            <person name="Tunlid A."/>
            <person name="Henrissat B."/>
            <person name="Grigoriev I.V."/>
            <person name="Hibbett D.S."/>
            <person name="Martin F."/>
        </authorList>
    </citation>
    <scope>NUCLEOTIDE SEQUENCE [LARGE SCALE GENOMIC DNA]</scope>
    <source>
        <strain evidence="3">MUT 4182</strain>
    </source>
</reference>
<dbReference type="STRING" id="1051891.A0A0C3QF79"/>
<protein>
    <recommendedName>
        <fullName evidence="1">Helitron helicase-like domain-containing protein</fullName>
    </recommendedName>
</protein>
<dbReference type="Pfam" id="PF14214">
    <property type="entry name" value="Helitron_like_N"/>
    <property type="match status" value="1"/>
</dbReference>
<name>A0A0C3QF79_9AGAM</name>
<feature type="non-terminal residue" evidence="2">
    <location>
        <position position="217"/>
    </location>
</feature>
<reference evidence="2 3" key="1">
    <citation type="submission" date="2014-04" db="EMBL/GenBank/DDBJ databases">
        <authorList>
            <consortium name="DOE Joint Genome Institute"/>
            <person name="Kuo A."/>
            <person name="Girlanda M."/>
            <person name="Perotto S."/>
            <person name="Kohler A."/>
            <person name="Nagy L.G."/>
            <person name="Floudas D."/>
            <person name="Copeland A."/>
            <person name="Barry K.W."/>
            <person name="Cichocki N."/>
            <person name="Veneault-Fourrey C."/>
            <person name="LaButti K."/>
            <person name="Lindquist E.A."/>
            <person name="Lipzen A."/>
            <person name="Lundell T."/>
            <person name="Morin E."/>
            <person name="Murat C."/>
            <person name="Sun H."/>
            <person name="Tunlid A."/>
            <person name="Henrissat B."/>
            <person name="Grigoriev I.V."/>
            <person name="Hibbett D.S."/>
            <person name="Martin F."/>
            <person name="Nordberg H.P."/>
            <person name="Cantor M.N."/>
            <person name="Hua S.X."/>
        </authorList>
    </citation>
    <scope>NUCLEOTIDE SEQUENCE [LARGE SCALE GENOMIC DNA]</scope>
    <source>
        <strain evidence="2 3">MUT 4182</strain>
    </source>
</reference>
<sequence length="217" mass="23986">MFPHIFPFGLGGFENRERRAPINMHAHVKHLLNLDNTLPQTDNSFSFVAMNILQRRATAKSAQFKVKSASYDRAAELLSSVEASACDSVIERSKAGRGYVAPQTPEEKALFELLDKINVIASGVPGSPATKVKMRNEIRGLIHWLGSPALFITLNPADLHSPIFCHFAGLKVDLDSSCPELPSNFERKLLLSKNPAAAARFFHAIMRAFIDVVIDMD</sequence>
<accession>A0A0C3QF79</accession>
<feature type="domain" description="Helitron helicase-like" evidence="1">
    <location>
        <begin position="27"/>
        <end position="214"/>
    </location>
</feature>
<dbReference type="OrthoDB" id="432234at2759"/>
<dbReference type="AlphaFoldDB" id="A0A0C3QF79"/>